<dbReference type="GO" id="GO:0005096">
    <property type="term" value="F:GTPase activator activity"/>
    <property type="evidence" value="ECO:0007669"/>
    <property type="project" value="TreeGrafter"/>
</dbReference>
<dbReference type="InterPro" id="IPR015943">
    <property type="entry name" value="WD40/YVTN_repeat-like_dom_sf"/>
</dbReference>
<organism evidence="1 2">
    <name type="scientific">Heterorhabditis bacteriophora</name>
    <name type="common">Entomopathogenic nematode worm</name>
    <dbReference type="NCBI Taxonomy" id="37862"/>
    <lineage>
        <taxon>Eukaryota</taxon>
        <taxon>Metazoa</taxon>
        <taxon>Ecdysozoa</taxon>
        <taxon>Nematoda</taxon>
        <taxon>Chromadorea</taxon>
        <taxon>Rhabditida</taxon>
        <taxon>Rhabditina</taxon>
        <taxon>Rhabditomorpha</taxon>
        <taxon>Strongyloidea</taxon>
        <taxon>Heterorhabditidae</taxon>
        <taxon>Heterorhabditis</taxon>
    </lineage>
</organism>
<dbReference type="GO" id="GO:0006893">
    <property type="term" value="P:Golgi to plasma membrane transport"/>
    <property type="evidence" value="ECO:0007669"/>
    <property type="project" value="TreeGrafter"/>
</dbReference>
<evidence type="ECO:0000313" key="1">
    <source>
        <dbReference type="Proteomes" id="UP000095283"/>
    </source>
</evidence>
<accession>A0A1I7XNU9</accession>
<dbReference type="GO" id="GO:0019905">
    <property type="term" value="F:syntaxin binding"/>
    <property type="evidence" value="ECO:0007669"/>
    <property type="project" value="TreeGrafter"/>
</dbReference>
<dbReference type="GO" id="GO:0045159">
    <property type="term" value="F:myosin II binding"/>
    <property type="evidence" value="ECO:0007669"/>
    <property type="project" value="TreeGrafter"/>
</dbReference>
<evidence type="ECO:0000313" key="2">
    <source>
        <dbReference type="WBParaSite" id="Hba_19020"/>
    </source>
</evidence>
<dbReference type="GO" id="GO:0005886">
    <property type="term" value="C:plasma membrane"/>
    <property type="evidence" value="ECO:0007669"/>
    <property type="project" value="TreeGrafter"/>
</dbReference>
<sequence>MFIVMSCRVHPGSVRQLAACPTDPARLLISYDKGIVVQWNLNTKDVDRFPLDPPWHNYSWHYDGRQVMTGNVDGSICIYNIKKQENHNKSLHLTVKVRVAQFL</sequence>
<dbReference type="PANTHER" id="PTHR10241">
    <property type="entry name" value="LETHAL 2 GIANT LARVAE PROTEIN"/>
    <property type="match status" value="1"/>
</dbReference>
<protein>
    <submittedName>
        <fullName evidence="2">WD_REPEATS_REGION domain-containing protein</fullName>
    </submittedName>
</protein>
<reference evidence="2" key="1">
    <citation type="submission" date="2016-11" db="UniProtKB">
        <authorList>
            <consortium name="WormBaseParasite"/>
        </authorList>
    </citation>
    <scope>IDENTIFICATION</scope>
</reference>
<dbReference type="GO" id="GO:0006887">
    <property type="term" value="P:exocytosis"/>
    <property type="evidence" value="ECO:0007669"/>
    <property type="project" value="TreeGrafter"/>
</dbReference>
<dbReference type="Gene3D" id="2.130.10.10">
    <property type="entry name" value="YVTN repeat-like/Quinoprotein amine dehydrogenase"/>
    <property type="match status" value="1"/>
</dbReference>
<dbReference type="WBParaSite" id="Hba_19020">
    <property type="protein sequence ID" value="Hba_19020"/>
    <property type="gene ID" value="Hba_19020"/>
</dbReference>
<name>A0A1I7XNU9_HETBA</name>
<keyword evidence="1" id="KW-1185">Reference proteome</keyword>
<proteinExistence type="predicted"/>
<dbReference type="SUPFAM" id="SSF117289">
    <property type="entry name" value="Nucleoporin domain"/>
    <property type="match status" value="1"/>
</dbReference>
<dbReference type="Proteomes" id="UP000095283">
    <property type="component" value="Unplaced"/>
</dbReference>
<dbReference type="PANTHER" id="PTHR10241:SF25">
    <property type="entry name" value="TOMOSYN, ISOFORM C"/>
    <property type="match status" value="1"/>
</dbReference>
<dbReference type="AlphaFoldDB" id="A0A1I7XNU9"/>
<dbReference type="GO" id="GO:0031201">
    <property type="term" value="C:SNARE complex"/>
    <property type="evidence" value="ECO:0007669"/>
    <property type="project" value="TreeGrafter"/>
</dbReference>